<reference evidence="4 5" key="1">
    <citation type="submission" date="2019-08" db="EMBL/GenBank/DDBJ databases">
        <title>In-depth cultivation of the pig gut microbiome towards novel bacterial diversity and tailored functional studies.</title>
        <authorList>
            <person name="Wylensek D."/>
            <person name="Hitch T.C.A."/>
            <person name="Clavel T."/>
        </authorList>
    </citation>
    <scope>NUCLEOTIDE SEQUENCE [LARGE SCALE GENOMIC DNA]</scope>
    <source>
        <strain evidence="4 5">Oil+RF-744-WCA-WT-11</strain>
    </source>
</reference>
<evidence type="ECO:0000313" key="5">
    <source>
        <dbReference type="Proteomes" id="UP000481852"/>
    </source>
</evidence>
<accession>A0A6L5X832</accession>
<dbReference type="AlphaFoldDB" id="A0A6L5X832"/>
<comment type="similarity">
    <text evidence="1">Belongs to the protein kinase superfamily. ADCK protein kinase family.</text>
</comment>
<keyword evidence="5" id="KW-1185">Reference proteome</keyword>
<dbReference type="PANTHER" id="PTHR10566:SF113">
    <property type="entry name" value="PROTEIN ACTIVITY OF BC1 COMPLEX KINASE 7, CHLOROPLASTIC"/>
    <property type="match status" value="1"/>
</dbReference>
<evidence type="ECO:0000259" key="3">
    <source>
        <dbReference type="Pfam" id="PF03109"/>
    </source>
</evidence>
<dbReference type="InterPro" id="IPR011009">
    <property type="entry name" value="Kinase-like_dom_sf"/>
</dbReference>
<protein>
    <submittedName>
        <fullName evidence="4">AarF/ABC1/UbiB kinase family protein</fullName>
    </submittedName>
</protein>
<gene>
    <name evidence="4" type="ORF">FYJ35_10950</name>
</gene>
<feature type="transmembrane region" description="Helical" evidence="2">
    <location>
        <begin position="490"/>
        <end position="509"/>
    </location>
</feature>
<dbReference type="Pfam" id="PF03109">
    <property type="entry name" value="ABC1"/>
    <property type="match status" value="1"/>
</dbReference>
<dbReference type="PANTHER" id="PTHR10566">
    <property type="entry name" value="CHAPERONE-ACTIVITY OF BC1 COMPLEX CABC1 -RELATED"/>
    <property type="match status" value="1"/>
</dbReference>
<keyword evidence="4" id="KW-0808">Transferase</keyword>
<feature type="domain" description="ABC1 atypical kinase-like" evidence="3">
    <location>
        <begin position="54"/>
        <end position="295"/>
    </location>
</feature>
<evidence type="ECO:0000313" key="4">
    <source>
        <dbReference type="EMBL" id="MSS15548.1"/>
    </source>
</evidence>
<dbReference type="GO" id="GO:0016301">
    <property type="term" value="F:kinase activity"/>
    <property type="evidence" value="ECO:0007669"/>
    <property type="project" value="UniProtKB-KW"/>
</dbReference>
<keyword evidence="4" id="KW-0418">Kinase</keyword>
<sequence>MTRVLHAHSISRGVTPVKLREILEDLGPTFIKLGQLMSMRSDILPREYCDELMKLTSDVPAMPFDEVIRVIEESYGRPVGEVFKKIEKVPLGAASIAQVHRAVLATGEEVVVKVQREGIYSTMKRDIGLLHRAVKFVPNVIVKGTVDLDDVLDELWKVTQEEMDFQAEASNMEEFACLNEDVRFVAVPKLYREYTTERVLVMEYIRGCDITDKKSLEALGYDLNEIGEKLIDNWIRQVMVDGFFHADPHPGNILIRDGKIVWIDMGLMGRLTEHDRSAIQLAIEGIAEDDNGKIEDAVLSIGKFSGKTDKQKLHTGISSLMRSYGRKGLGDINIVAFLGDMMDVMKQNGVQMPHGLTLLARGLNNIEGVLSQVSPDVNMVKIAQARLRQEVFDHINWKEELRSGSVNLLRSAKNLADFPTLLGKLLREYSSGQTRINLDLHTSEELTELLGRLSRHFNLGIWVMALLVSSSILCTTDMKPKLFGIPALGFVGYVLAILLVIYIAVSYLIHRKKK</sequence>
<keyword evidence="2" id="KW-0472">Membrane</keyword>
<dbReference type="InterPro" id="IPR050154">
    <property type="entry name" value="UbiB_kinase"/>
</dbReference>
<keyword evidence="2" id="KW-0812">Transmembrane</keyword>
<evidence type="ECO:0000256" key="1">
    <source>
        <dbReference type="ARBA" id="ARBA00009670"/>
    </source>
</evidence>
<evidence type="ECO:0000256" key="2">
    <source>
        <dbReference type="SAM" id="Phobius"/>
    </source>
</evidence>
<keyword evidence="2" id="KW-1133">Transmembrane helix</keyword>
<dbReference type="Proteomes" id="UP000481852">
    <property type="component" value="Unassembled WGS sequence"/>
</dbReference>
<dbReference type="SUPFAM" id="SSF56112">
    <property type="entry name" value="Protein kinase-like (PK-like)"/>
    <property type="match status" value="1"/>
</dbReference>
<dbReference type="InterPro" id="IPR004147">
    <property type="entry name" value="ABC1_dom"/>
</dbReference>
<comment type="caution">
    <text evidence="4">The sequence shown here is derived from an EMBL/GenBank/DDBJ whole genome shotgun (WGS) entry which is preliminary data.</text>
</comment>
<organism evidence="4 5">
    <name type="scientific">Porcincola intestinalis</name>
    <dbReference type="NCBI Taxonomy" id="2606632"/>
    <lineage>
        <taxon>Bacteria</taxon>
        <taxon>Bacillati</taxon>
        <taxon>Bacillota</taxon>
        <taxon>Clostridia</taxon>
        <taxon>Lachnospirales</taxon>
        <taxon>Lachnospiraceae</taxon>
        <taxon>Porcincola</taxon>
    </lineage>
</organism>
<name>A0A6L5X832_9FIRM</name>
<proteinExistence type="inferred from homology"/>
<dbReference type="CDD" id="cd05121">
    <property type="entry name" value="ABC1_ADCK3-like"/>
    <property type="match status" value="1"/>
</dbReference>
<dbReference type="EMBL" id="VULZ01000012">
    <property type="protein sequence ID" value="MSS15548.1"/>
    <property type="molecule type" value="Genomic_DNA"/>
</dbReference>